<reference evidence="1 2" key="1">
    <citation type="submission" date="2019-07" db="EMBL/GenBank/DDBJ databases">
        <title>Whole genome shotgun sequence of Oceanobacillus sojae NBRC 105379.</title>
        <authorList>
            <person name="Hosoyama A."/>
            <person name="Uohara A."/>
            <person name="Ohji S."/>
            <person name="Ichikawa N."/>
        </authorList>
    </citation>
    <scope>NUCLEOTIDE SEQUENCE [LARGE SCALE GENOMIC DNA]</scope>
    <source>
        <strain evidence="1 2">NBRC 105379</strain>
    </source>
</reference>
<gene>
    <name evidence="1" type="ORF">OSO01_13230</name>
</gene>
<accession>A0A511ZGL2</accession>
<protein>
    <submittedName>
        <fullName evidence="1">Uncharacterized protein</fullName>
    </submittedName>
</protein>
<proteinExistence type="predicted"/>
<organism evidence="1 2">
    <name type="scientific">Oceanobacillus sojae</name>
    <dbReference type="NCBI Taxonomy" id="582851"/>
    <lineage>
        <taxon>Bacteria</taxon>
        <taxon>Bacillati</taxon>
        <taxon>Bacillota</taxon>
        <taxon>Bacilli</taxon>
        <taxon>Bacillales</taxon>
        <taxon>Bacillaceae</taxon>
        <taxon>Oceanobacillus</taxon>
    </lineage>
</organism>
<dbReference type="AlphaFoldDB" id="A0A511ZGL2"/>
<sequence>MILEGSGEALSAAFMTGYKENNFIICFAKCKNIIKSGTFTLCPRI</sequence>
<evidence type="ECO:0000313" key="2">
    <source>
        <dbReference type="Proteomes" id="UP000321558"/>
    </source>
</evidence>
<comment type="caution">
    <text evidence="1">The sequence shown here is derived from an EMBL/GenBank/DDBJ whole genome shotgun (WGS) entry which is preliminary data.</text>
</comment>
<keyword evidence="2" id="KW-1185">Reference proteome</keyword>
<evidence type="ECO:0000313" key="1">
    <source>
        <dbReference type="EMBL" id="GEN86584.1"/>
    </source>
</evidence>
<dbReference type="EMBL" id="BJYM01000004">
    <property type="protein sequence ID" value="GEN86584.1"/>
    <property type="molecule type" value="Genomic_DNA"/>
</dbReference>
<name>A0A511ZGL2_9BACI</name>
<dbReference type="Proteomes" id="UP000321558">
    <property type="component" value="Unassembled WGS sequence"/>
</dbReference>